<dbReference type="OrthoDB" id="420564at2759"/>
<dbReference type="AlphaFoldDB" id="A0A8H5HFK3"/>
<gene>
    <name evidence="2" type="ORF">D9615_002760</name>
</gene>
<protein>
    <recommendedName>
        <fullName evidence="4">Geranylgeranyl pyrophosphate synthetase</fullName>
    </recommendedName>
</protein>
<comment type="caution">
    <text evidence="2">The sequence shown here is derived from an EMBL/GenBank/DDBJ whole genome shotgun (WGS) entry which is preliminary data.</text>
</comment>
<evidence type="ECO:0000313" key="2">
    <source>
        <dbReference type="EMBL" id="KAF5382621.1"/>
    </source>
</evidence>
<dbReference type="PANTHER" id="PTHR35179:SF2">
    <property type="entry name" value="START DOMAIN-CONTAINING PROTEIN"/>
    <property type="match status" value="1"/>
</dbReference>
<proteinExistence type="predicted"/>
<feature type="region of interest" description="Disordered" evidence="1">
    <location>
        <begin position="265"/>
        <end position="284"/>
    </location>
</feature>
<dbReference type="Proteomes" id="UP000565441">
    <property type="component" value="Unassembled WGS sequence"/>
</dbReference>
<name>A0A8H5HFK3_9AGAR</name>
<feature type="compositionally biased region" description="Low complexity" evidence="1">
    <location>
        <begin position="265"/>
        <end position="281"/>
    </location>
</feature>
<organism evidence="2 3">
    <name type="scientific">Tricholomella constricta</name>
    <dbReference type="NCBI Taxonomy" id="117010"/>
    <lineage>
        <taxon>Eukaryota</taxon>
        <taxon>Fungi</taxon>
        <taxon>Dikarya</taxon>
        <taxon>Basidiomycota</taxon>
        <taxon>Agaricomycotina</taxon>
        <taxon>Agaricomycetes</taxon>
        <taxon>Agaricomycetidae</taxon>
        <taxon>Agaricales</taxon>
        <taxon>Tricholomatineae</taxon>
        <taxon>Lyophyllaceae</taxon>
        <taxon>Tricholomella</taxon>
    </lineage>
</organism>
<evidence type="ECO:0008006" key="4">
    <source>
        <dbReference type="Google" id="ProtNLM"/>
    </source>
</evidence>
<keyword evidence="3" id="KW-1185">Reference proteome</keyword>
<feature type="region of interest" description="Disordered" evidence="1">
    <location>
        <begin position="1"/>
        <end position="20"/>
    </location>
</feature>
<dbReference type="PANTHER" id="PTHR35179">
    <property type="entry name" value="PROTEIN CBG02620"/>
    <property type="match status" value="1"/>
</dbReference>
<accession>A0A8H5HFK3</accession>
<dbReference type="EMBL" id="JAACJP010000008">
    <property type="protein sequence ID" value="KAF5382621.1"/>
    <property type="molecule type" value="Genomic_DNA"/>
</dbReference>
<evidence type="ECO:0000313" key="3">
    <source>
        <dbReference type="Proteomes" id="UP000565441"/>
    </source>
</evidence>
<sequence>MSMYTSSRGRGRTLYAARSPTLPPDRHILEGLSTSPLQTISKLSPKSSDKELNITELQYVGSYNWVEKPTPTIIVPGSPRRWSDRPTPYQVHADDGFAFKDQNGFRSPKSVLLPLVTAVDHISKVNNEEFDWAAIDFVTDRNNLRKLLRWISDSAAKDFRIDMQLAGKTVLFNRWEDRYKEQMSGMTFGFNFEKASTSPAPGCEGSTGHHRIVRYDLNGLTMVVRFEVDACIPTDTSSDAASVTTASSTTVDDLIGALSGVTLRTDTPSSTPVSKSSGSDSFPKVTVNPGGSIIPQSHIVELTTRSVRNASFFDWKENYPQLFLSQTPHHFLAVHERGRFREVNKRKLDSAELKQVYADSIQEDFKKLRRALDIIKELVIKHGERGRLSLVCQGGVLQVFERTSQASCLPDDVLQKFDR</sequence>
<evidence type="ECO:0000256" key="1">
    <source>
        <dbReference type="SAM" id="MobiDB-lite"/>
    </source>
</evidence>
<reference evidence="2 3" key="1">
    <citation type="journal article" date="2020" name="ISME J.">
        <title>Uncovering the hidden diversity of litter-decomposition mechanisms in mushroom-forming fungi.</title>
        <authorList>
            <person name="Floudas D."/>
            <person name="Bentzer J."/>
            <person name="Ahren D."/>
            <person name="Johansson T."/>
            <person name="Persson P."/>
            <person name="Tunlid A."/>
        </authorList>
    </citation>
    <scope>NUCLEOTIDE SEQUENCE [LARGE SCALE GENOMIC DNA]</scope>
    <source>
        <strain evidence="2 3">CBS 661.87</strain>
    </source>
</reference>